<dbReference type="OrthoDB" id="10408962at2759"/>
<organism evidence="1 2">
    <name type="scientific">Cavenderia fasciculata</name>
    <name type="common">Slime mold</name>
    <name type="synonym">Dictyostelium fasciculatum</name>
    <dbReference type="NCBI Taxonomy" id="261658"/>
    <lineage>
        <taxon>Eukaryota</taxon>
        <taxon>Amoebozoa</taxon>
        <taxon>Evosea</taxon>
        <taxon>Eumycetozoa</taxon>
        <taxon>Dictyostelia</taxon>
        <taxon>Acytosteliales</taxon>
        <taxon>Cavenderiaceae</taxon>
        <taxon>Cavenderia</taxon>
    </lineage>
</organism>
<sequence length="94" mass="10225">MALGSMAIPACPSGSICLFTGDNFDGKSWEWTKKDGYHDMPADFHDNVGSFVASTDGCFINWHPKEARPVNSGDYRINYGGDFGNRIDGVDAVC</sequence>
<proteinExistence type="predicted"/>
<dbReference type="KEGG" id="dfa:DFA_07523"/>
<gene>
    <name evidence="1" type="ORF">DFA_07523</name>
</gene>
<dbReference type="Pfam" id="PF03995">
    <property type="entry name" value="Inhibitor_I36"/>
    <property type="match status" value="1"/>
</dbReference>
<name>F4PWN5_CACFS</name>
<protein>
    <submittedName>
        <fullName evidence="1">Uncharacterized protein</fullName>
    </submittedName>
</protein>
<evidence type="ECO:0000313" key="2">
    <source>
        <dbReference type="Proteomes" id="UP000007797"/>
    </source>
</evidence>
<reference evidence="2" key="1">
    <citation type="journal article" date="2011" name="Genome Res.">
        <title>Phylogeny-wide analysis of social amoeba genomes highlights ancient origins for complex intercellular communication.</title>
        <authorList>
            <person name="Heidel A.J."/>
            <person name="Lawal H.M."/>
            <person name="Felder M."/>
            <person name="Schilde C."/>
            <person name="Helps N.R."/>
            <person name="Tunggal B."/>
            <person name="Rivero F."/>
            <person name="John U."/>
            <person name="Schleicher M."/>
            <person name="Eichinger L."/>
            <person name="Platzer M."/>
            <person name="Noegel A.A."/>
            <person name="Schaap P."/>
            <person name="Gloeckner G."/>
        </authorList>
    </citation>
    <scope>NUCLEOTIDE SEQUENCE [LARGE SCALE GENOMIC DNA]</scope>
    <source>
        <strain evidence="2">SH3</strain>
    </source>
</reference>
<dbReference type="AlphaFoldDB" id="F4PWN5"/>
<accession>F4PWN5</accession>
<dbReference type="GeneID" id="14872273"/>
<keyword evidence="2" id="KW-1185">Reference proteome</keyword>
<dbReference type="EMBL" id="GL883013">
    <property type="protein sequence ID" value="EGG20399.1"/>
    <property type="molecule type" value="Genomic_DNA"/>
</dbReference>
<dbReference type="OMA" id="WRATHTY"/>
<dbReference type="RefSeq" id="XP_004367382.1">
    <property type="nucleotide sequence ID" value="XM_004367325.1"/>
</dbReference>
<evidence type="ECO:0000313" key="1">
    <source>
        <dbReference type="EMBL" id="EGG20399.1"/>
    </source>
</evidence>
<dbReference type="Proteomes" id="UP000007797">
    <property type="component" value="Unassembled WGS sequence"/>
</dbReference>